<reference evidence="1" key="1">
    <citation type="journal article" date="2015" name="Nature">
        <title>Complex archaea that bridge the gap between prokaryotes and eukaryotes.</title>
        <authorList>
            <person name="Spang A."/>
            <person name="Saw J.H."/>
            <person name="Jorgensen S.L."/>
            <person name="Zaremba-Niedzwiedzka K."/>
            <person name="Martijn J."/>
            <person name="Lind A.E."/>
            <person name="van Eijk R."/>
            <person name="Schleper C."/>
            <person name="Guy L."/>
            <person name="Ettema T.J."/>
        </authorList>
    </citation>
    <scope>NUCLEOTIDE SEQUENCE</scope>
</reference>
<feature type="non-terminal residue" evidence="1">
    <location>
        <position position="265"/>
    </location>
</feature>
<evidence type="ECO:0000313" key="1">
    <source>
        <dbReference type="EMBL" id="KKL16212.1"/>
    </source>
</evidence>
<sequence length="265" mass="27206">MTRIKRVNTVGGSISKLFPTPRIAKRAPTTSDSNFPQGQHWIDEDSQAFYFLVAFTSSGAIWQSNTSSGTTATVFTVNPGDLTVTAGDFFVLLGDSTFGGAITVTGLTTLADVSVSGTLTFTGDIDLVSASAIDLTSTQNAPDCIKIWAKDGANQTLHLLANTSTRVNSLDLESTLGGITLTSGLASDDAINFVATNGGIDMDAALQINITSSENAADAIRINASAGGIDIDAAGAPGEDITITNAAGSLVLEATEAETDCIAMT</sequence>
<protein>
    <submittedName>
        <fullName evidence="1">Uncharacterized protein</fullName>
    </submittedName>
</protein>
<gene>
    <name evidence="1" type="ORF">LCGC14_2497830</name>
</gene>
<comment type="caution">
    <text evidence="1">The sequence shown here is derived from an EMBL/GenBank/DDBJ whole genome shotgun (WGS) entry which is preliminary data.</text>
</comment>
<name>A0A0F9BQU1_9ZZZZ</name>
<organism evidence="1">
    <name type="scientific">marine sediment metagenome</name>
    <dbReference type="NCBI Taxonomy" id="412755"/>
    <lineage>
        <taxon>unclassified sequences</taxon>
        <taxon>metagenomes</taxon>
        <taxon>ecological metagenomes</taxon>
    </lineage>
</organism>
<accession>A0A0F9BQU1</accession>
<proteinExistence type="predicted"/>
<dbReference type="AlphaFoldDB" id="A0A0F9BQU1"/>
<dbReference type="EMBL" id="LAZR01039753">
    <property type="protein sequence ID" value="KKL16212.1"/>
    <property type="molecule type" value="Genomic_DNA"/>
</dbReference>